<proteinExistence type="predicted"/>
<gene>
    <name evidence="1" type="ORF">MNBD_GAMMA24-137</name>
</gene>
<sequence>MALEYKIFDGGLTVIAVVSGNITADELSDYAFWLITNHGTQLKPGLRHLILTRELENIQLTEQDIHRFAHINLTYGLGRGKIHTAIVSQDNEIKKLASLHKTLSQIANIKVSQFDTPHEALDWLGVDSAEARAYAEKMTS</sequence>
<dbReference type="EMBL" id="UOFZ01000171">
    <property type="protein sequence ID" value="VAX14353.1"/>
    <property type="molecule type" value="Genomic_DNA"/>
</dbReference>
<organism evidence="1">
    <name type="scientific">hydrothermal vent metagenome</name>
    <dbReference type="NCBI Taxonomy" id="652676"/>
    <lineage>
        <taxon>unclassified sequences</taxon>
        <taxon>metagenomes</taxon>
        <taxon>ecological metagenomes</taxon>
    </lineage>
</organism>
<name>A0A3B1BQ65_9ZZZZ</name>
<evidence type="ECO:0008006" key="2">
    <source>
        <dbReference type="Google" id="ProtNLM"/>
    </source>
</evidence>
<accession>A0A3B1BQ65</accession>
<reference evidence="1" key="1">
    <citation type="submission" date="2018-06" db="EMBL/GenBank/DDBJ databases">
        <authorList>
            <person name="Zhirakovskaya E."/>
        </authorList>
    </citation>
    <scope>NUCLEOTIDE SEQUENCE</scope>
</reference>
<protein>
    <recommendedName>
        <fullName evidence="2">STAS/SEC14 domain-containing protein</fullName>
    </recommendedName>
</protein>
<evidence type="ECO:0000313" key="1">
    <source>
        <dbReference type="EMBL" id="VAX14353.1"/>
    </source>
</evidence>
<dbReference type="AlphaFoldDB" id="A0A3B1BQ65"/>